<protein>
    <submittedName>
        <fullName evidence="1">Uncharacterized protein</fullName>
    </submittedName>
</protein>
<dbReference type="OrthoDB" id="6428097at2759"/>
<comment type="caution">
    <text evidence="1">The sequence shown here is derived from an EMBL/GenBank/DDBJ whole genome shotgun (WGS) entry which is preliminary data.</text>
</comment>
<sequence length="79" mass="9228">MRFGREELLIEFYIKVLLSLVTKDVTNSRSKGKITQLYYQLESHLRSFESIGMTSDKCATMLLLLVESCIPEDILRIWL</sequence>
<dbReference type="AlphaFoldDB" id="A0A8X6GH66"/>
<name>A0A8X6GH66_TRICU</name>
<accession>A0A8X6GH66</accession>
<dbReference type="EMBL" id="BMAO01005788">
    <property type="protein sequence ID" value="GFR03958.1"/>
    <property type="molecule type" value="Genomic_DNA"/>
</dbReference>
<organism evidence="1 2">
    <name type="scientific">Trichonephila clavata</name>
    <name type="common">Joro spider</name>
    <name type="synonym">Nephila clavata</name>
    <dbReference type="NCBI Taxonomy" id="2740835"/>
    <lineage>
        <taxon>Eukaryota</taxon>
        <taxon>Metazoa</taxon>
        <taxon>Ecdysozoa</taxon>
        <taxon>Arthropoda</taxon>
        <taxon>Chelicerata</taxon>
        <taxon>Arachnida</taxon>
        <taxon>Araneae</taxon>
        <taxon>Araneomorphae</taxon>
        <taxon>Entelegynae</taxon>
        <taxon>Araneoidea</taxon>
        <taxon>Nephilidae</taxon>
        <taxon>Trichonephila</taxon>
    </lineage>
</organism>
<reference evidence="1" key="1">
    <citation type="submission" date="2020-07" db="EMBL/GenBank/DDBJ databases">
        <title>Multicomponent nature underlies the extraordinary mechanical properties of spider dragline silk.</title>
        <authorList>
            <person name="Kono N."/>
            <person name="Nakamura H."/>
            <person name="Mori M."/>
            <person name="Yoshida Y."/>
            <person name="Ohtoshi R."/>
            <person name="Malay A.D."/>
            <person name="Moran D.A.P."/>
            <person name="Tomita M."/>
            <person name="Numata K."/>
            <person name="Arakawa K."/>
        </authorList>
    </citation>
    <scope>NUCLEOTIDE SEQUENCE</scope>
</reference>
<evidence type="ECO:0000313" key="1">
    <source>
        <dbReference type="EMBL" id="GFR03958.1"/>
    </source>
</evidence>
<keyword evidence="2" id="KW-1185">Reference proteome</keyword>
<gene>
    <name evidence="1" type="primary">AVEN_244127_1</name>
    <name evidence="1" type="ORF">TNCT_520951</name>
</gene>
<dbReference type="Proteomes" id="UP000887116">
    <property type="component" value="Unassembled WGS sequence"/>
</dbReference>
<proteinExistence type="predicted"/>
<evidence type="ECO:0000313" key="2">
    <source>
        <dbReference type="Proteomes" id="UP000887116"/>
    </source>
</evidence>